<accession>A0A0K2UP08</accession>
<dbReference type="AlphaFoldDB" id="A0A0K2UP08"/>
<name>A0A0K2UP08_LEPSM</name>
<reference evidence="1" key="1">
    <citation type="submission" date="2014-05" db="EMBL/GenBank/DDBJ databases">
        <authorList>
            <person name="Chronopoulou M."/>
        </authorList>
    </citation>
    <scope>NUCLEOTIDE SEQUENCE</scope>
    <source>
        <tissue evidence="1">Whole organism</tissue>
    </source>
</reference>
<dbReference type="EMBL" id="HACA01022612">
    <property type="protein sequence ID" value="CDW39973.1"/>
    <property type="molecule type" value="Transcribed_RNA"/>
</dbReference>
<evidence type="ECO:0000313" key="1">
    <source>
        <dbReference type="EMBL" id="CDW39973.1"/>
    </source>
</evidence>
<sequence>MIEEITSSPCTQINLFLVGFSIGLLKSSKRFSLNVFCDLYLPINTLHEKKLKVCLKVKRRLKKSSLPVLCLVKSVVCFSVPKRK</sequence>
<proteinExistence type="predicted"/>
<protein>
    <submittedName>
        <fullName evidence="1">Uncharacterized protein</fullName>
    </submittedName>
</protein>
<organism evidence="1">
    <name type="scientific">Lepeophtheirus salmonis</name>
    <name type="common">Salmon louse</name>
    <name type="synonym">Caligus salmonis</name>
    <dbReference type="NCBI Taxonomy" id="72036"/>
    <lineage>
        <taxon>Eukaryota</taxon>
        <taxon>Metazoa</taxon>
        <taxon>Ecdysozoa</taxon>
        <taxon>Arthropoda</taxon>
        <taxon>Crustacea</taxon>
        <taxon>Multicrustacea</taxon>
        <taxon>Hexanauplia</taxon>
        <taxon>Copepoda</taxon>
        <taxon>Siphonostomatoida</taxon>
        <taxon>Caligidae</taxon>
        <taxon>Lepeophtheirus</taxon>
    </lineage>
</organism>